<dbReference type="AlphaFoldDB" id="A0A5E4Z1U1"/>
<dbReference type="Proteomes" id="UP000406256">
    <property type="component" value="Unassembled WGS sequence"/>
</dbReference>
<gene>
    <name evidence="1" type="ORF">PAN31108_04947</name>
</gene>
<name>A0A5E4Z1U1_9BURK</name>
<evidence type="ECO:0000313" key="2">
    <source>
        <dbReference type="Proteomes" id="UP000406256"/>
    </source>
</evidence>
<organism evidence="1 2">
    <name type="scientific">Pandoraea anhela</name>
    <dbReference type="NCBI Taxonomy" id="2508295"/>
    <lineage>
        <taxon>Bacteria</taxon>
        <taxon>Pseudomonadati</taxon>
        <taxon>Pseudomonadota</taxon>
        <taxon>Betaproteobacteria</taxon>
        <taxon>Burkholderiales</taxon>
        <taxon>Burkholderiaceae</taxon>
        <taxon>Pandoraea</taxon>
    </lineage>
</organism>
<proteinExistence type="predicted"/>
<dbReference type="EMBL" id="CABPSB010000030">
    <property type="protein sequence ID" value="VVE54652.1"/>
    <property type="molecule type" value="Genomic_DNA"/>
</dbReference>
<protein>
    <submittedName>
        <fullName evidence="1">Uncharacterized protein</fullName>
    </submittedName>
</protein>
<sequence>MRANQNSLDADFRLFPAQKMQSIPSGVVCLERITDLLEDVRTVASGVSTVLTITSNNITETSLAGSDASDADGAPLLPTTVESLVNLARYASDSLIRRIEDVADALMDQAAEAGGEQ</sequence>
<evidence type="ECO:0000313" key="1">
    <source>
        <dbReference type="EMBL" id="VVE54652.1"/>
    </source>
</evidence>
<reference evidence="1 2" key="1">
    <citation type="submission" date="2019-08" db="EMBL/GenBank/DDBJ databases">
        <authorList>
            <person name="Peeters C."/>
        </authorList>
    </citation>
    <scope>NUCLEOTIDE SEQUENCE [LARGE SCALE GENOMIC DNA]</scope>
    <source>
        <strain evidence="1 2">LMG 31108</strain>
    </source>
</reference>
<dbReference type="RefSeq" id="WP_150671400.1">
    <property type="nucleotide sequence ID" value="NZ_CABPSB010000030.1"/>
</dbReference>
<keyword evidence="2" id="KW-1185">Reference proteome</keyword>
<accession>A0A5E4Z1U1</accession>